<evidence type="ECO:0008006" key="3">
    <source>
        <dbReference type="Google" id="ProtNLM"/>
    </source>
</evidence>
<evidence type="ECO:0000313" key="2">
    <source>
        <dbReference type="EMBL" id="SVD35626.1"/>
    </source>
</evidence>
<reference evidence="2" key="1">
    <citation type="submission" date="2018-05" db="EMBL/GenBank/DDBJ databases">
        <authorList>
            <person name="Lanie J.A."/>
            <person name="Ng W.-L."/>
            <person name="Kazmierczak K.M."/>
            <person name="Andrzejewski T.M."/>
            <person name="Davidsen T.M."/>
            <person name="Wayne K.J."/>
            <person name="Tettelin H."/>
            <person name="Glass J.I."/>
            <person name="Rusch D."/>
            <person name="Podicherti R."/>
            <person name="Tsui H.-C.T."/>
            <person name="Winkler M.E."/>
        </authorList>
    </citation>
    <scope>NUCLEOTIDE SEQUENCE</scope>
</reference>
<name>A0A382UMX1_9ZZZZ</name>
<feature type="region of interest" description="Disordered" evidence="1">
    <location>
        <begin position="1"/>
        <end position="23"/>
    </location>
</feature>
<organism evidence="2">
    <name type="scientific">marine metagenome</name>
    <dbReference type="NCBI Taxonomy" id="408172"/>
    <lineage>
        <taxon>unclassified sequences</taxon>
        <taxon>metagenomes</taxon>
        <taxon>ecological metagenomes</taxon>
    </lineage>
</organism>
<protein>
    <recommendedName>
        <fullName evidence="3">STAS domain-containing protein</fullName>
    </recommendedName>
</protein>
<accession>A0A382UMX1</accession>
<dbReference type="AlphaFoldDB" id="A0A382UMX1"/>
<dbReference type="EMBL" id="UINC01145473">
    <property type="protein sequence ID" value="SVD35626.1"/>
    <property type="molecule type" value="Genomic_DNA"/>
</dbReference>
<sequence length="93" mass="11074">MKEDFRDRSPQTQTRQKKKASEGHPYGHIVFDFTGLEQPDLCDLSLIITARLQSPRTENVWVRSLPWKTERILWLCRLHHLFRHYPTGSDELN</sequence>
<evidence type="ECO:0000256" key="1">
    <source>
        <dbReference type="SAM" id="MobiDB-lite"/>
    </source>
</evidence>
<proteinExistence type="predicted"/>
<gene>
    <name evidence="2" type="ORF">METZ01_LOCUS388480</name>
</gene>